<dbReference type="eggNOG" id="KOG0055">
    <property type="taxonomic scope" value="Eukaryota"/>
</dbReference>
<accession>W1PJN3</accession>
<name>W1PJN3_AMBTC</name>
<proteinExistence type="predicted"/>
<dbReference type="Proteomes" id="UP000017836">
    <property type="component" value="Unassembled WGS sequence"/>
</dbReference>
<dbReference type="HOGENOM" id="CLU_2100144_0_0_1"/>
<keyword evidence="3 5" id="KW-0472">Membrane</keyword>
<evidence type="ECO:0008006" key="8">
    <source>
        <dbReference type="Google" id="ProtNLM"/>
    </source>
</evidence>
<dbReference type="Gramene" id="ERN08208">
    <property type="protein sequence ID" value="ERN08208"/>
    <property type="gene ID" value="AMTR_s00018p00194380"/>
</dbReference>
<dbReference type="GO" id="GO:0005524">
    <property type="term" value="F:ATP binding"/>
    <property type="evidence" value="ECO:0007669"/>
    <property type="project" value="InterPro"/>
</dbReference>
<evidence type="ECO:0000256" key="2">
    <source>
        <dbReference type="ARBA" id="ARBA00022989"/>
    </source>
</evidence>
<dbReference type="EMBL" id="KI393569">
    <property type="protein sequence ID" value="ERN08208.1"/>
    <property type="molecule type" value="Genomic_DNA"/>
</dbReference>
<evidence type="ECO:0000313" key="6">
    <source>
        <dbReference type="EMBL" id="ERN08208.1"/>
    </source>
</evidence>
<dbReference type="GO" id="GO:0016020">
    <property type="term" value="C:membrane"/>
    <property type="evidence" value="ECO:0007669"/>
    <property type="project" value="InterPro"/>
</dbReference>
<sequence>MATKDQDEESEKEKQIAYTKNQEEEEEKKEKSKSHERTSLPFYKLLSYADMGDVMLMAMGTVGAIVHGMAQPVGYLLLGKALSAFGNIHDTSAMVTAIYEVIMWFNCNSSYLKLIG</sequence>
<protein>
    <recommendedName>
        <fullName evidence="8">ABC transmembrane type-1 domain-containing protein</fullName>
    </recommendedName>
</protein>
<feature type="compositionally biased region" description="Basic and acidic residues" evidence="4">
    <location>
        <begin position="28"/>
        <end position="37"/>
    </location>
</feature>
<evidence type="ECO:0000313" key="7">
    <source>
        <dbReference type="Proteomes" id="UP000017836"/>
    </source>
</evidence>
<evidence type="ECO:0000256" key="5">
    <source>
        <dbReference type="SAM" id="Phobius"/>
    </source>
</evidence>
<evidence type="ECO:0000256" key="1">
    <source>
        <dbReference type="ARBA" id="ARBA00022692"/>
    </source>
</evidence>
<feature type="transmembrane region" description="Helical" evidence="5">
    <location>
        <begin position="54"/>
        <end position="78"/>
    </location>
</feature>
<keyword evidence="2 5" id="KW-1133">Transmembrane helix</keyword>
<feature type="compositionally biased region" description="Acidic residues" evidence="4">
    <location>
        <begin position="1"/>
        <end position="10"/>
    </location>
</feature>
<keyword evidence="7" id="KW-1185">Reference proteome</keyword>
<organism evidence="6 7">
    <name type="scientific">Amborella trichopoda</name>
    <dbReference type="NCBI Taxonomy" id="13333"/>
    <lineage>
        <taxon>Eukaryota</taxon>
        <taxon>Viridiplantae</taxon>
        <taxon>Streptophyta</taxon>
        <taxon>Embryophyta</taxon>
        <taxon>Tracheophyta</taxon>
        <taxon>Spermatophyta</taxon>
        <taxon>Magnoliopsida</taxon>
        <taxon>Amborellales</taxon>
        <taxon>Amborellaceae</taxon>
        <taxon>Amborella</taxon>
    </lineage>
</organism>
<dbReference type="InterPro" id="IPR036640">
    <property type="entry name" value="ABC1_TM_sf"/>
</dbReference>
<gene>
    <name evidence="6" type="ORF">AMTR_s00018p00194380</name>
</gene>
<evidence type="ECO:0000256" key="4">
    <source>
        <dbReference type="SAM" id="MobiDB-lite"/>
    </source>
</evidence>
<keyword evidence="1 5" id="KW-0812">Transmembrane</keyword>
<dbReference type="AlphaFoldDB" id="W1PJN3"/>
<evidence type="ECO:0000256" key="3">
    <source>
        <dbReference type="ARBA" id="ARBA00023136"/>
    </source>
</evidence>
<feature type="region of interest" description="Disordered" evidence="4">
    <location>
        <begin position="1"/>
        <end position="37"/>
    </location>
</feature>
<reference evidence="6" key="1">
    <citation type="submission" date="2013-08" db="EMBL/GenBank/DDBJ databases">
        <authorList>
            <person name="Albert V.A."/>
            <person name="Barbazuk W.B."/>
            <person name="Chamala S."/>
            <person name="Chanderbali A.S."/>
            <person name="dePamphilis C.W."/>
            <person name="Der J.P."/>
            <person name="Estill J.C."/>
            <person name="Leebens-Mack J."/>
            <person name="Ma H."/>
            <person name="Palmer J.D."/>
            <person name="Rounsley S."/>
            <person name="Sankoff D."/>
            <person name="Schuster S.C."/>
            <person name="Soltis D.E."/>
            <person name="Soltis P.S."/>
            <person name="Wessler S.R."/>
            <person name="Wing R.A."/>
        </authorList>
    </citation>
    <scope>NUCLEOTIDE SEQUENCE</scope>
    <source>
        <tissue evidence="6">Leaf</tissue>
    </source>
</reference>
<dbReference type="OMA" id="IYEVIMW"/>
<dbReference type="Gene3D" id="1.20.1560.10">
    <property type="entry name" value="ABC transporter type 1, transmembrane domain"/>
    <property type="match status" value="1"/>
</dbReference>